<reference evidence="4 5" key="1">
    <citation type="submission" date="2019-11" db="EMBL/GenBank/DDBJ databases">
        <title>First report of rice panicle blight caused by Xanthomonas sp. in Iran.</title>
        <authorList>
            <person name="Mirghasempour S.A."/>
            <person name="Huang S."/>
            <person name="Brady C.L."/>
            <person name="Studholme D.J."/>
        </authorList>
    </citation>
    <scope>NUCLEOTIDE SEQUENCE [LARGE SCALE GENOMIC DNA]</scope>
    <source>
        <strain evidence="2 5">ASD011</strain>
        <strain evidence="4">SAM114</strain>
    </source>
</reference>
<dbReference type="EMBL" id="WJPM01000007">
    <property type="protein sequence ID" value="MRH74959.1"/>
    <property type="molecule type" value="Genomic_DNA"/>
</dbReference>
<feature type="chain" id="PRO_5026897004" evidence="1">
    <location>
        <begin position="27"/>
        <end position="337"/>
    </location>
</feature>
<reference evidence="3" key="2">
    <citation type="journal article" date="2020" name="Plant Dis.">
        <title>A Grain Rot of Rice in Iran Caused by a Xanthomonas Strain Closely Related to X. sacchari.</title>
        <authorList>
            <person name="Mirghasempour S.A."/>
            <person name="Huang S."/>
            <person name="Studholme D.J."/>
            <person name="Brady C.L."/>
        </authorList>
    </citation>
    <scope>NUCLEOTIDE SEQUENCE</scope>
    <source>
        <strain evidence="3">SAM114</strain>
    </source>
</reference>
<dbReference type="AlphaFoldDB" id="A0A6N7QBP7"/>
<dbReference type="RefSeq" id="WP_153751400.1">
    <property type="nucleotide sequence ID" value="NZ_WJPM01000007.1"/>
</dbReference>
<dbReference type="EMBL" id="WJPN01000007">
    <property type="protein sequence ID" value="MRH00627.1"/>
    <property type="molecule type" value="Genomic_DNA"/>
</dbReference>
<keyword evidence="1" id="KW-0732">Signal</keyword>
<protein>
    <submittedName>
        <fullName evidence="2">Cytoplasmic protein</fullName>
    </submittedName>
</protein>
<evidence type="ECO:0000313" key="2">
    <source>
        <dbReference type="EMBL" id="MRH00627.1"/>
    </source>
</evidence>
<dbReference type="Proteomes" id="UP000437931">
    <property type="component" value="Unassembled WGS sequence"/>
</dbReference>
<comment type="caution">
    <text evidence="2">The sequence shown here is derived from an EMBL/GenBank/DDBJ whole genome shotgun (WGS) entry which is preliminary data.</text>
</comment>
<feature type="signal peptide" evidence="1">
    <location>
        <begin position="1"/>
        <end position="26"/>
    </location>
</feature>
<sequence length="337" mass="39254">MQRKLHRLVILLLFFAASALPTHVVAEEIQERTAILDSTTKAMTQGDLAALEQLATLYRTKQARTSSGVWKLSVLHGGINRFYLLASYDKATLAEKERIAEQWVKTYPKSPTARLAYAEVLARRAWHRRGGGYANTVRAEDWAPFREGIEATRRYLEDNKQIASLDPEWYIKMEAIAKAQQWDDARFQALIDEGMTRYPEYYEIYFQAIEFYSPKWGGSAVDIERFARMAMERTRAREGQGLYARIYWYASQSIYDERLFTESLARWSTMRAGIDDVLKVYADEWNLQNFARFACLARDREKALELIERVRGPTYTEVWKGEENFQRCKAWVLEGVT</sequence>
<proteinExistence type="predicted"/>
<evidence type="ECO:0000256" key="1">
    <source>
        <dbReference type="SAM" id="SignalP"/>
    </source>
</evidence>
<organism evidence="2 5">
    <name type="scientific">Xanthomonas sontii</name>
    <dbReference type="NCBI Taxonomy" id="2650745"/>
    <lineage>
        <taxon>Bacteria</taxon>
        <taxon>Pseudomonadati</taxon>
        <taxon>Pseudomonadota</taxon>
        <taxon>Gammaproteobacteria</taxon>
        <taxon>Lysobacterales</taxon>
        <taxon>Lysobacteraceae</taxon>
        <taxon>Xanthomonas</taxon>
    </lineage>
</organism>
<accession>A0A6N7QBP7</accession>
<evidence type="ECO:0000313" key="4">
    <source>
        <dbReference type="Proteomes" id="UP000437931"/>
    </source>
</evidence>
<evidence type="ECO:0000313" key="3">
    <source>
        <dbReference type="EMBL" id="MRH74959.1"/>
    </source>
</evidence>
<dbReference type="Proteomes" id="UP000439314">
    <property type="component" value="Unassembled WGS sequence"/>
</dbReference>
<name>A0A6N7QBP7_9XANT</name>
<gene>
    <name evidence="2" type="ORF">GIY21_10030</name>
    <name evidence="3" type="ORF">GIY22_10025</name>
</gene>
<keyword evidence="4" id="KW-1185">Reference proteome</keyword>
<evidence type="ECO:0000313" key="5">
    <source>
        <dbReference type="Proteomes" id="UP000439314"/>
    </source>
</evidence>